<name>A0A1H5N463_9FLAO</name>
<sequence length="285" mass="32694">MATFLHDDNLNAEIGRVFREANQQLVIISPFIKLHSRLKDELKSKEHPHKIAITVVFGKNEKRLEKSLGPEEFNFLKELPNITIKYNERLHAKYYANEKTAILSSMNLYDFSQNNNIEFGILTESSLLGDISNNLTGLTLDRDAQEYFQKVTGNSRTVFSNKPVYQDGGMLSKVFKKYVAFETEVDELSEQILNTEKKKVKPRSKGVQAEVNGVTGYCIRTGVEIPFNPKKPLSDKAFRQWNRYKDKDYSEKFCHFSGESSNGNTSVSKPILKENWNEAKKYISS</sequence>
<dbReference type="RefSeq" id="WP_093113249.1">
    <property type="nucleotide sequence ID" value="NZ_FNGG01000003.1"/>
</dbReference>
<evidence type="ECO:0000313" key="2">
    <source>
        <dbReference type="Proteomes" id="UP000199448"/>
    </source>
</evidence>
<dbReference type="CDD" id="cd09176">
    <property type="entry name" value="PLDc_unchar6"/>
    <property type="match status" value="1"/>
</dbReference>
<dbReference type="AlphaFoldDB" id="A0A1H5N463"/>
<proteinExistence type="predicted"/>
<dbReference type="STRING" id="390640.SAMN04488034_103323"/>
<dbReference type="EMBL" id="FNUG01000003">
    <property type="protein sequence ID" value="SEE96372.1"/>
    <property type="molecule type" value="Genomic_DNA"/>
</dbReference>
<dbReference type="OrthoDB" id="5500241at2"/>
<dbReference type="Gene3D" id="3.30.870.10">
    <property type="entry name" value="Endonuclease Chain A"/>
    <property type="match status" value="1"/>
</dbReference>
<keyword evidence="2" id="KW-1185">Reference proteome</keyword>
<protein>
    <submittedName>
        <fullName evidence="1">PLD-like domain-containing protein</fullName>
    </submittedName>
</protein>
<gene>
    <name evidence="1" type="ORF">SAMN04488034_103323</name>
</gene>
<dbReference type="Proteomes" id="UP000199448">
    <property type="component" value="Unassembled WGS sequence"/>
</dbReference>
<evidence type="ECO:0000313" key="1">
    <source>
        <dbReference type="EMBL" id="SEE96372.1"/>
    </source>
</evidence>
<dbReference type="InterPro" id="IPR059166">
    <property type="entry name" value="PLD-like_cat"/>
</dbReference>
<organism evidence="1 2">
    <name type="scientific">Salinimicrobium catena</name>
    <dbReference type="NCBI Taxonomy" id="390640"/>
    <lineage>
        <taxon>Bacteria</taxon>
        <taxon>Pseudomonadati</taxon>
        <taxon>Bacteroidota</taxon>
        <taxon>Flavobacteriia</taxon>
        <taxon>Flavobacteriales</taxon>
        <taxon>Flavobacteriaceae</taxon>
        <taxon>Salinimicrobium</taxon>
    </lineage>
</organism>
<reference evidence="1 2" key="1">
    <citation type="submission" date="2016-10" db="EMBL/GenBank/DDBJ databases">
        <authorList>
            <person name="de Groot N.N."/>
        </authorList>
    </citation>
    <scope>NUCLEOTIDE SEQUENCE [LARGE SCALE GENOMIC DNA]</scope>
    <source>
        <strain evidence="1 2">DSM 23553</strain>
    </source>
</reference>
<accession>A0A1H5N463</accession>